<dbReference type="PANTHER" id="PTHR37024">
    <property type="entry name" value="TYPE VI SECRETION SYSTEM DUF2094 AND IMPA-RELATED DOMAIN PROTEIN"/>
    <property type="match status" value="1"/>
</dbReference>
<dbReference type="RefSeq" id="WP_369602516.1">
    <property type="nucleotide sequence ID" value="NZ_CP154858.1"/>
</dbReference>
<dbReference type="AlphaFoldDB" id="A0AB39UZ41"/>
<dbReference type="EMBL" id="CP154858">
    <property type="protein sequence ID" value="XDT73529.1"/>
    <property type="molecule type" value="Genomic_DNA"/>
</dbReference>
<evidence type="ECO:0000313" key="2">
    <source>
        <dbReference type="EMBL" id="XDT73529.1"/>
    </source>
</evidence>
<evidence type="ECO:0000256" key="1">
    <source>
        <dbReference type="SAM" id="MobiDB-lite"/>
    </source>
</evidence>
<dbReference type="KEGG" id="tcd:AAIA72_06055"/>
<proteinExistence type="predicted"/>
<organism evidence="2">
    <name type="scientific">Thermohahella caldifontis</name>
    <dbReference type="NCBI Taxonomy" id="3142973"/>
    <lineage>
        <taxon>Bacteria</taxon>
        <taxon>Pseudomonadati</taxon>
        <taxon>Pseudomonadota</taxon>
        <taxon>Gammaproteobacteria</taxon>
        <taxon>Oceanospirillales</taxon>
        <taxon>Hahellaceae</taxon>
        <taxon>Thermohahella</taxon>
    </lineage>
</organism>
<accession>A0AB39UZ41</accession>
<dbReference type="InterPro" id="IPR017739">
    <property type="entry name" value="T6SS-assoc_VCA0119"/>
</dbReference>
<sequence>MAVDWLASRWLSEEAFSGQDVNEAVLAQVKAVSAWLEPLGADSDHAWYTWAAQVRKALQSRMARAVSATETVKTASMAPAGVPPDSHAAAVSDPEASADIPAPAVTSPVPPIVSAPASAGIHSAETLVKAHRSGQSFIESLCDYLRHKSLLDANAYLMARTYAFSGVVSLPPSREGVTELRPVPDEKRHKLEALAAAGEWAACIHELERSLFRLPFWLTGHRMVAEALEKLGGSGVAQLIQALCHAWVERFPALTDYRFKGGEVHFADARTRQWLSRTGVSTRVEAAPQSPVPQQRGGQADKAHELPDVSALDTPDALRTLAQAAAGEPEPRRQLDIWLAQGELARERGETPLASAIGRGVLAQLDRQPAGYFLRTEKMKALALAAGAPLEIRPELSELSLCQPHIAQQLINHM</sequence>
<dbReference type="PANTHER" id="PTHR37024:SF5">
    <property type="entry name" value="IMPA N-TERMINAL DOMAIN-CONTAINING PROTEIN"/>
    <property type="match status" value="1"/>
</dbReference>
<name>A0AB39UZ41_9GAMM</name>
<reference evidence="2" key="1">
    <citation type="submission" date="2024-05" db="EMBL/GenBank/DDBJ databases">
        <title>Genome sequencing of novel strain.</title>
        <authorList>
            <person name="Ganbat D."/>
            <person name="Ganbat S."/>
            <person name="Lee S.-J."/>
        </authorList>
    </citation>
    <scope>NUCLEOTIDE SEQUENCE</scope>
    <source>
        <strain evidence="2">SMD15-11</strain>
    </source>
</reference>
<feature type="region of interest" description="Disordered" evidence="1">
    <location>
        <begin position="281"/>
        <end position="303"/>
    </location>
</feature>
<protein>
    <submittedName>
        <fullName evidence="2">Type VI secretion system domain-containing protein</fullName>
    </submittedName>
</protein>
<dbReference type="Pfam" id="PF16989">
    <property type="entry name" value="T6SS_VasJ"/>
    <property type="match status" value="1"/>
</dbReference>
<gene>
    <name evidence="2" type="ORF">AAIA72_06055</name>
</gene>